<reference evidence="5" key="2">
    <citation type="submission" date="2015-01" db="EMBL/GenBank/DDBJ databases">
        <title>Evolutionary Origins and Diversification of the Mycorrhizal Mutualists.</title>
        <authorList>
            <consortium name="DOE Joint Genome Institute"/>
            <consortium name="Mycorrhizal Genomics Consortium"/>
            <person name="Kohler A."/>
            <person name="Kuo A."/>
            <person name="Nagy L.G."/>
            <person name="Floudas D."/>
            <person name="Copeland A."/>
            <person name="Barry K.W."/>
            <person name="Cichocki N."/>
            <person name="Veneault-Fourrey C."/>
            <person name="LaButti K."/>
            <person name="Lindquist E.A."/>
            <person name="Lipzen A."/>
            <person name="Lundell T."/>
            <person name="Morin E."/>
            <person name="Murat C."/>
            <person name="Riley R."/>
            <person name="Ohm R."/>
            <person name="Sun H."/>
            <person name="Tunlid A."/>
            <person name="Henrissat B."/>
            <person name="Grigoriev I.V."/>
            <person name="Hibbett D.S."/>
            <person name="Martin F."/>
        </authorList>
    </citation>
    <scope>NUCLEOTIDE SEQUENCE [LARGE SCALE GENOMIC DNA]</scope>
    <source>
        <strain evidence="5">Zn</strain>
    </source>
</reference>
<dbReference type="Pfam" id="PF20684">
    <property type="entry name" value="Fung_rhodopsin"/>
    <property type="match status" value="1"/>
</dbReference>
<dbReference type="HOGENOM" id="CLU_036632_5_1_1"/>
<feature type="region of interest" description="Disordered" evidence="1">
    <location>
        <begin position="227"/>
        <end position="246"/>
    </location>
</feature>
<keyword evidence="2" id="KW-0812">Transmembrane</keyword>
<gene>
    <name evidence="4" type="ORF">OIDMADRAFT_107324</name>
</gene>
<keyword evidence="5" id="KW-1185">Reference proteome</keyword>
<dbReference type="InterPro" id="IPR049326">
    <property type="entry name" value="Rhodopsin_dom_fungi"/>
</dbReference>
<sequence length="289" mass="32233">MGSRFNSDSQDPGVNVTAWLFMVIMIFSVTTRLGTKFHLFRRLMLDDFVIFASLVFGIAQVIAISLAVSAGYGNHYTSVSSASLDRVMKVRISNSPALAWRYFVAGSNILTDLLLVVQAVVLVSSIQTTARRRIMFAAIFLPRLLVTIAVIVQLTTIKKGTETADPTFQLCQTTIIEGVVQCLSIVTACWGQLRPFMSWMRSNGLKLTDADDTSAWAYRMSNRSQTGSRLRDRKTKTGKFDSTTDNNFPLSMRRDQILVTHDWDINSQSSQANIIAEEDETENDNHNGV</sequence>
<feature type="transmembrane region" description="Helical" evidence="2">
    <location>
        <begin position="16"/>
        <end position="35"/>
    </location>
</feature>
<dbReference type="InParanoid" id="A0A0C3D664"/>
<protein>
    <recommendedName>
        <fullName evidence="3">Rhodopsin domain-containing protein</fullName>
    </recommendedName>
</protein>
<proteinExistence type="predicted"/>
<feature type="transmembrane region" description="Helical" evidence="2">
    <location>
        <begin position="47"/>
        <end position="72"/>
    </location>
</feature>
<reference evidence="4 5" key="1">
    <citation type="submission" date="2014-04" db="EMBL/GenBank/DDBJ databases">
        <authorList>
            <consortium name="DOE Joint Genome Institute"/>
            <person name="Kuo A."/>
            <person name="Martino E."/>
            <person name="Perotto S."/>
            <person name="Kohler A."/>
            <person name="Nagy L.G."/>
            <person name="Floudas D."/>
            <person name="Copeland A."/>
            <person name="Barry K.W."/>
            <person name="Cichocki N."/>
            <person name="Veneault-Fourrey C."/>
            <person name="LaButti K."/>
            <person name="Lindquist E.A."/>
            <person name="Lipzen A."/>
            <person name="Lundell T."/>
            <person name="Morin E."/>
            <person name="Murat C."/>
            <person name="Sun H."/>
            <person name="Tunlid A."/>
            <person name="Henrissat B."/>
            <person name="Grigoriev I.V."/>
            <person name="Hibbett D.S."/>
            <person name="Martin F."/>
            <person name="Nordberg H.P."/>
            <person name="Cantor M.N."/>
            <person name="Hua S.X."/>
        </authorList>
    </citation>
    <scope>NUCLEOTIDE SEQUENCE [LARGE SCALE GENOMIC DNA]</scope>
    <source>
        <strain evidence="4 5">Zn</strain>
    </source>
</reference>
<dbReference type="Proteomes" id="UP000054321">
    <property type="component" value="Unassembled WGS sequence"/>
</dbReference>
<evidence type="ECO:0000259" key="3">
    <source>
        <dbReference type="Pfam" id="PF20684"/>
    </source>
</evidence>
<dbReference type="EMBL" id="KN832870">
    <property type="protein sequence ID" value="KIN06809.1"/>
    <property type="molecule type" value="Genomic_DNA"/>
</dbReference>
<dbReference type="AlphaFoldDB" id="A0A0C3D664"/>
<dbReference type="OrthoDB" id="3918601at2759"/>
<organism evidence="4 5">
    <name type="scientific">Oidiodendron maius (strain Zn)</name>
    <dbReference type="NCBI Taxonomy" id="913774"/>
    <lineage>
        <taxon>Eukaryota</taxon>
        <taxon>Fungi</taxon>
        <taxon>Dikarya</taxon>
        <taxon>Ascomycota</taxon>
        <taxon>Pezizomycotina</taxon>
        <taxon>Leotiomycetes</taxon>
        <taxon>Leotiomycetes incertae sedis</taxon>
        <taxon>Myxotrichaceae</taxon>
        <taxon>Oidiodendron</taxon>
    </lineage>
</organism>
<name>A0A0C3D664_OIDMZ</name>
<evidence type="ECO:0000256" key="2">
    <source>
        <dbReference type="SAM" id="Phobius"/>
    </source>
</evidence>
<dbReference type="PANTHER" id="PTHR38794">
    <property type="entry name" value="INTEGRAL MEMBRANE PROTEIN"/>
    <property type="match status" value="1"/>
</dbReference>
<dbReference type="PANTHER" id="PTHR38794:SF2">
    <property type="entry name" value="INTEGRAL MEMBRANE PROTEIN"/>
    <property type="match status" value="1"/>
</dbReference>
<accession>A0A0C3D664</accession>
<evidence type="ECO:0000256" key="1">
    <source>
        <dbReference type="SAM" id="MobiDB-lite"/>
    </source>
</evidence>
<keyword evidence="2" id="KW-0472">Membrane</keyword>
<feature type="transmembrane region" description="Helical" evidence="2">
    <location>
        <begin position="134"/>
        <end position="154"/>
    </location>
</feature>
<evidence type="ECO:0000313" key="5">
    <source>
        <dbReference type="Proteomes" id="UP000054321"/>
    </source>
</evidence>
<feature type="transmembrane region" description="Helical" evidence="2">
    <location>
        <begin position="99"/>
        <end position="122"/>
    </location>
</feature>
<feature type="domain" description="Rhodopsin" evidence="3">
    <location>
        <begin position="99"/>
        <end position="198"/>
    </location>
</feature>
<evidence type="ECO:0000313" key="4">
    <source>
        <dbReference type="EMBL" id="KIN06809.1"/>
    </source>
</evidence>
<keyword evidence="2" id="KW-1133">Transmembrane helix</keyword>